<keyword evidence="2" id="KW-0238">DNA-binding</keyword>
<dbReference type="PROSITE" id="PS00434">
    <property type="entry name" value="HSF_DOMAIN"/>
    <property type="match status" value="1"/>
</dbReference>
<dbReference type="GO" id="GO:0043565">
    <property type="term" value="F:sequence-specific DNA binding"/>
    <property type="evidence" value="ECO:0007669"/>
    <property type="project" value="InterPro"/>
</dbReference>
<dbReference type="InterPro" id="IPR000232">
    <property type="entry name" value="HSF_DNA-bd"/>
</dbReference>
<keyword evidence="3" id="KW-0539">Nucleus</keyword>
<reference evidence="8" key="1">
    <citation type="journal article" date="2016" name="Genome Announc.">
        <title>Genome sequence of Ustilaginoidea virens IPU010, a rice pathogenic fungus causing false smut.</title>
        <authorList>
            <person name="Kumagai T."/>
            <person name="Ishii T."/>
            <person name="Terai G."/>
            <person name="Umemura M."/>
            <person name="Machida M."/>
            <person name="Asai K."/>
        </authorList>
    </citation>
    <scope>NUCLEOTIDE SEQUENCE [LARGE SCALE GENOMIC DNA]</scope>
    <source>
        <strain evidence="8">IPU010</strain>
    </source>
</reference>
<name>A0A1B5L833_USTVR</name>
<protein>
    <recommendedName>
        <fullName evidence="6">HSF-type DNA-binding domain-containing protein</fullName>
    </recommendedName>
</protein>
<evidence type="ECO:0000256" key="4">
    <source>
        <dbReference type="RuleBase" id="RU004020"/>
    </source>
</evidence>
<dbReference type="SUPFAM" id="SSF46785">
    <property type="entry name" value="Winged helix' DNA-binding domain"/>
    <property type="match status" value="1"/>
</dbReference>
<evidence type="ECO:0000313" key="7">
    <source>
        <dbReference type="EMBL" id="GAO19728.1"/>
    </source>
</evidence>
<comment type="subcellular location">
    <subcellularLocation>
        <location evidence="1">Nucleus</location>
    </subcellularLocation>
</comment>
<dbReference type="InterPro" id="IPR036390">
    <property type="entry name" value="WH_DNA-bd_sf"/>
</dbReference>
<comment type="caution">
    <text evidence="7">The sequence shown here is derived from an EMBL/GenBank/DDBJ whole genome shotgun (WGS) entry which is preliminary data.</text>
</comment>
<gene>
    <name evidence="7" type="ORF">UVI_02062800</name>
</gene>
<dbReference type="PANTHER" id="PTHR10015:SF361">
    <property type="entry name" value="TRANSCRIPTION FACTOR SKN7"/>
    <property type="match status" value="1"/>
</dbReference>
<comment type="similarity">
    <text evidence="4">Belongs to the HSF family.</text>
</comment>
<evidence type="ECO:0000256" key="5">
    <source>
        <dbReference type="SAM" id="MobiDB-lite"/>
    </source>
</evidence>
<dbReference type="PANTHER" id="PTHR10015">
    <property type="entry name" value="HEAT SHOCK TRANSCRIPTION FACTOR"/>
    <property type="match status" value="1"/>
</dbReference>
<dbReference type="PRINTS" id="PR00056">
    <property type="entry name" value="HSFDOMAIN"/>
</dbReference>
<feature type="region of interest" description="Disordered" evidence="5">
    <location>
        <begin position="94"/>
        <end position="149"/>
    </location>
</feature>
<feature type="compositionally biased region" description="Low complexity" evidence="5">
    <location>
        <begin position="110"/>
        <end position="119"/>
    </location>
</feature>
<dbReference type="SMART" id="SM00415">
    <property type="entry name" value="HSF"/>
    <property type="match status" value="1"/>
</dbReference>
<feature type="domain" description="HSF-type DNA-binding" evidence="6">
    <location>
        <begin position="33"/>
        <end position="57"/>
    </location>
</feature>
<evidence type="ECO:0000313" key="8">
    <source>
        <dbReference type="Proteomes" id="UP000054053"/>
    </source>
</evidence>
<dbReference type="GO" id="GO:0003700">
    <property type="term" value="F:DNA-binding transcription factor activity"/>
    <property type="evidence" value="ECO:0007669"/>
    <property type="project" value="InterPro"/>
</dbReference>
<evidence type="ECO:0000256" key="1">
    <source>
        <dbReference type="ARBA" id="ARBA00004123"/>
    </source>
</evidence>
<dbReference type="EMBL" id="BBTG02000079">
    <property type="protein sequence ID" value="GAO19728.1"/>
    <property type="molecule type" value="Genomic_DNA"/>
</dbReference>
<dbReference type="AlphaFoldDB" id="A0A1B5L833"/>
<dbReference type="Pfam" id="PF00447">
    <property type="entry name" value="HSF_DNA-bind"/>
    <property type="match status" value="1"/>
</dbReference>
<evidence type="ECO:0000259" key="6">
    <source>
        <dbReference type="PROSITE" id="PS00434"/>
    </source>
</evidence>
<sequence>MLEDPAHQDVARWGKGGDTFVVVEGEKFTRSILPKHFKHSNMSSFIRQLNKYDFHKVKPSSDSETSIPGGNANLCLFHLSVATAKKAWITSAAKPLRQESRKSPKTSLPATASTTAAGAVCRGFPNESTPCHRSHDVAEDGQGPETGSV</sequence>
<evidence type="ECO:0000256" key="2">
    <source>
        <dbReference type="ARBA" id="ARBA00023125"/>
    </source>
</evidence>
<proteinExistence type="inferred from homology"/>
<evidence type="ECO:0000256" key="3">
    <source>
        <dbReference type="ARBA" id="ARBA00023242"/>
    </source>
</evidence>
<organism evidence="7 8">
    <name type="scientific">Ustilaginoidea virens</name>
    <name type="common">Rice false smut fungus</name>
    <name type="synonym">Villosiclava virens</name>
    <dbReference type="NCBI Taxonomy" id="1159556"/>
    <lineage>
        <taxon>Eukaryota</taxon>
        <taxon>Fungi</taxon>
        <taxon>Dikarya</taxon>
        <taxon>Ascomycota</taxon>
        <taxon>Pezizomycotina</taxon>
        <taxon>Sordariomycetes</taxon>
        <taxon>Hypocreomycetidae</taxon>
        <taxon>Hypocreales</taxon>
        <taxon>Clavicipitaceae</taxon>
        <taxon>Ustilaginoidea</taxon>
    </lineage>
</organism>
<accession>A0A1B5L833</accession>
<dbReference type="GO" id="GO:0005634">
    <property type="term" value="C:nucleus"/>
    <property type="evidence" value="ECO:0007669"/>
    <property type="project" value="UniProtKB-SubCell"/>
</dbReference>
<dbReference type="InterPro" id="IPR036388">
    <property type="entry name" value="WH-like_DNA-bd_sf"/>
</dbReference>
<dbReference type="Proteomes" id="UP000054053">
    <property type="component" value="Unassembled WGS sequence"/>
</dbReference>
<dbReference type="Gene3D" id="1.10.10.10">
    <property type="entry name" value="Winged helix-like DNA-binding domain superfamily/Winged helix DNA-binding domain"/>
    <property type="match status" value="1"/>
</dbReference>